<dbReference type="SUPFAM" id="SSF46689">
    <property type="entry name" value="Homeodomain-like"/>
    <property type="match status" value="2"/>
</dbReference>
<dbReference type="RefSeq" id="WP_336496820.1">
    <property type="nucleotide sequence ID" value="NZ_JBAWSY010000003.1"/>
</dbReference>
<dbReference type="InterPro" id="IPR009057">
    <property type="entry name" value="Homeodomain-like_sf"/>
</dbReference>
<keyword evidence="2" id="KW-0238">DNA-binding</keyword>
<evidence type="ECO:0000313" key="8">
    <source>
        <dbReference type="Proteomes" id="UP001364890"/>
    </source>
</evidence>
<keyword evidence="8" id="KW-1185">Reference proteome</keyword>
<dbReference type="Pfam" id="PF12833">
    <property type="entry name" value="HTH_18"/>
    <property type="match status" value="1"/>
</dbReference>
<evidence type="ECO:0000256" key="1">
    <source>
        <dbReference type="ARBA" id="ARBA00023015"/>
    </source>
</evidence>
<dbReference type="SMART" id="SM00342">
    <property type="entry name" value="HTH_ARAC"/>
    <property type="match status" value="1"/>
</dbReference>
<evidence type="ECO:0000259" key="6">
    <source>
        <dbReference type="PROSITE" id="PS50110"/>
    </source>
</evidence>
<dbReference type="InterPro" id="IPR018060">
    <property type="entry name" value="HTH_AraC"/>
</dbReference>
<reference evidence="7 8" key="1">
    <citation type="submission" date="2024-01" db="EMBL/GenBank/DDBJ databases">
        <title>Seven novel Bacillus-like species.</title>
        <authorList>
            <person name="Liu G."/>
        </authorList>
    </citation>
    <scope>NUCLEOTIDE SEQUENCE [LARGE SCALE GENOMIC DNA]</scope>
    <source>
        <strain evidence="7 8">FJAT-51614</strain>
    </source>
</reference>
<dbReference type="PROSITE" id="PS01124">
    <property type="entry name" value="HTH_ARAC_FAMILY_2"/>
    <property type="match status" value="1"/>
</dbReference>
<proteinExistence type="predicted"/>
<organism evidence="7 8">
    <name type="scientific">Psychrobacillus mangrovi</name>
    <dbReference type="NCBI Taxonomy" id="3117745"/>
    <lineage>
        <taxon>Bacteria</taxon>
        <taxon>Bacillati</taxon>
        <taxon>Bacillota</taxon>
        <taxon>Bacilli</taxon>
        <taxon>Bacillales</taxon>
        <taxon>Bacillaceae</taxon>
        <taxon>Psychrobacillus</taxon>
    </lineage>
</organism>
<dbReference type="EMBL" id="JBAWSY010000003">
    <property type="protein sequence ID" value="MEI4769258.1"/>
    <property type="molecule type" value="Genomic_DNA"/>
</dbReference>
<evidence type="ECO:0000259" key="5">
    <source>
        <dbReference type="PROSITE" id="PS01124"/>
    </source>
</evidence>
<dbReference type="Proteomes" id="UP001364890">
    <property type="component" value="Unassembled WGS sequence"/>
</dbReference>
<dbReference type="Gene3D" id="3.40.50.2300">
    <property type="match status" value="1"/>
</dbReference>
<dbReference type="InterPro" id="IPR018062">
    <property type="entry name" value="HTH_AraC-typ_CS"/>
</dbReference>
<protein>
    <submittedName>
        <fullName evidence="7">Response regulator</fullName>
    </submittedName>
</protein>
<keyword evidence="4" id="KW-0597">Phosphoprotein</keyword>
<dbReference type="InterPro" id="IPR001789">
    <property type="entry name" value="Sig_transdc_resp-reg_receiver"/>
</dbReference>
<dbReference type="PANTHER" id="PTHR43280">
    <property type="entry name" value="ARAC-FAMILY TRANSCRIPTIONAL REGULATOR"/>
    <property type="match status" value="1"/>
</dbReference>
<dbReference type="SUPFAM" id="SSF52172">
    <property type="entry name" value="CheY-like"/>
    <property type="match status" value="1"/>
</dbReference>
<dbReference type="InterPro" id="IPR020449">
    <property type="entry name" value="Tscrpt_reg_AraC-type_HTH"/>
</dbReference>
<name>A0ABU8F2L9_9BACI</name>
<gene>
    <name evidence="7" type="ORF">WAX74_06320</name>
</gene>
<dbReference type="InterPro" id="IPR041522">
    <property type="entry name" value="CdaR_GGDEF"/>
</dbReference>
<evidence type="ECO:0000313" key="7">
    <source>
        <dbReference type="EMBL" id="MEI4769258.1"/>
    </source>
</evidence>
<evidence type="ECO:0000256" key="2">
    <source>
        <dbReference type="ARBA" id="ARBA00023125"/>
    </source>
</evidence>
<dbReference type="PRINTS" id="PR00032">
    <property type="entry name" value="HTHARAC"/>
</dbReference>
<keyword evidence="3" id="KW-0804">Transcription</keyword>
<dbReference type="Pfam" id="PF17853">
    <property type="entry name" value="GGDEF_2"/>
    <property type="match status" value="1"/>
</dbReference>
<dbReference type="CDD" id="cd17536">
    <property type="entry name" value="REC_YesN-like"/>
    <property type="match status" value="1"/>
</dbReference>
<dbReference type="PROSITE" id="PS00041">
    <property type="entry name" value="HTH_ARAC_FAMILY_1"/>
    <property type="match status" value="1"/>
</dbReference>
<sequence>MMKLLIVDDEPIEREGMEAILQKAFPELNIHQAKNGKLAIELASQIKPDLVLMDIMMPGMTGLEAIEKIQIEHSTCKFVMVTAFDMFDYARQAIKLGVKDYLLKPSKVSEIVATVGRVLEECIQEREAQITSKWQEQKWQKTLTLVETDIVTQLLFDHVHEVHIDMLLDMLGIRSSNEKFVVVVILPEGAQSNYVSIKEKVRETGDAWVGALYGRQLPIIVFQDQEKSFRLQAITLVKAILSLAKEKSGLDWFIGIGQVYEKLDEIRQSYQEALIATMDRTLVVKYRFYSDLPTNSLESDNLAMKQQQKKLFDQVRLGDWVSIQSGVLNLIQQHENEEKSLIYAQQRVLELLWIATRVMDEMGMEADAPFFSFQTQDYRQLRVETLLLLNNMNTVYKAHYDLMEADKIHQIKQFIREHSHEDISLEILAQKVNLSPIYISKMFKEKLGINYIDFLTECRIEKAKTLLNDSELSLKEITYEVGYHEPNYFSKVFKKVSGVSPKQYRKTLWSNKAEV</sequence>
<feature type="modified residue" description="4-aspartylphosphate" evidence="4">
    <location>
        <position position="54"/>
    </location>
</feature>
<evidence type="ECO:0000256" key="3">
    <source>
        <dbReference type="ARBA" id="ARBA00023163"/>
    </source>
</evidence>
<dbReference type="PANTHER" id="PTHR43280:SF2">
    <property type="entry name" value="HTH-TYPE TRANSCRIPTIONAL REGULATOR EXSA"/>
    <property type="match status" value="1"/>
</dbReference>
<keyword evidence="1" id="KW-0805">Transcription regulation</keyword>
<feature type="domain" description="Response regulatory" evidence="6">
    <location>
        <begin position="3"/>
        <end position="119"/>
    </location>
</feature>
<dbReference type="SMART" id="SM00448">
    <property type="entry name" value="REC"/>
    <property type="match status" value="1"/>
</dbReference>
<comment type="caution">
    <text evidence="7">The sequence shown here is derived from an EMBL/GenBank/DDBJ whole genome shotgun (WGS) entry which is preliminary data.</text>
</comment>
<evidence type="ECO:0000256" key="4">
    <source>
        <dbReference type="PROSITE-ProRule" id="PRU00169"/>
    </source>
</evidence>
<dbReference type="Pfam" id="PF00072">
    <property type="entry name" value="Response_reg"/>
    <property type="match status" value="1"/>
</dbReference>
<feature type="domain" description="HTH araC/xylS-type" evidence="5">
    <location>
        <begin position="409"/>
        <end position="507"/>
    </location>
</feature>
<dbReference type="PROSITE" id="PS50110">
    <property type="entry name" value="RESPONSE_REGULATORY"/>
    <property type="match status" value="1"/>
</dbReference>
<dbReference type="Gene3D" id="1.10.10.60">
    <property type="entry name" value="Homeodomain-like"/>
    <property type="match status" value="2"/>
</dbReference>
<accession>A0ABU8F2L9</accession>
<dbReference type="InterPro" id="IPR011006">
    <property type="entry name" value="CheY-like_superfamily"/>
</dbReference>